<evidence type="ECO:0000313" key="10">
    <source>
        <dbReference type="Proteomes" id="UP000243606"/>
    </source>
</evidence>
<evidence type="ECO:0000256" key="2">
    <source>
        <dbReference type="ARBA" id="ARBA00022448"/>
    </source>
</evidence>
<dbReference type="GO" id="GO:0015293">
    <property type="term" value="F:symporter activity"/>
    <property type="evidence" value="ECO:0007669"/>
    <property type="project" value="UniProtKB-KW"/>
</dbReference>
<dbReference type="PANTHER" id="PTHR42865:SF7">
    <property type="entry name" value="PROTON_GLUTAMATE-ASPARTATE SYMPORTER"/>
    <property type="match status" value="1"/>
</dbReference>
<dbReference type="InterPro" id="IPR001991">
    <property type="entry name" value="Na-dicarboxylate_symporter"/>
</dbReference>
<dbReference type="AlphaFoldDB" id="A0A1I3HXK2"/>
<comment type="subcellular location">
    <subcellularLocation>
        <location evidence="1">Cell membrane</location>
        <topology evidence="1">Multi-pass membrane protein</topology>
    </subcellularLocation>
</comment>
<dbReference type="Proteomes" id="UP000243606">
    <property type="component" value="Unassembled WGS sequence"/>
</dbReference>
<evidence type="ECO:0000256" key="4">
    <source>
        <dbReference type="ARBA" id="ARBA00022519"/>
    </source>
</evidence>
<feature type="transmembrane region" description="Helical" evidence="8">
    <location>
        <begin position="349"/>
        <end position="372"/>
    </location>
</feature>
<evidence type="ECO:0000256" key="5">
    <source>
        <dbReference type="ARBA" id="ARBA00022692"/>
    </source>
</evidence>
<reference evidence="10" key="1">
    <citation type="submission" date="2016-10" db="EMBL/GenBank/DDBJ databases">
        <authorList>
            <person name="Varghese N."/>
            <person name="Submissions S."/>
        </authorList>
    </citation>
    <scope>NUCLEOTIDE SEQUENCE [LARGE SCALE GENOMIC DNA]</scope>
    <source>
        <strain evidence="10">LMG 24016</strain>
    </source>
</reference>
<feature type="transmembrane region" description="Helical" evidence="8">
    <location>
        <begin position="47"/>
        <end position="69"/>
    </location>
</feature>
<keyword evidence="4" id="KW-0997">Cell inner membrane</keyword>
<dbReference type="GO" id="GO:0005886">
    <property type="term" value="C:plasma membrane"/>
    <property type="evidence" value="ECO:0007669"/>
    <property type="project" value="UniProtKB-SubCell"/>
</dbReference>
<feature type="transmembrane region" description="Helical" evidence="8">
    <location>
        <begin position="254"/>
        <end position="275"/>
    </location>
</feature>
<dbReference type="OrthoDB" id="9766690at2"/>
<organism evidence="9 10">
    <name type="scientific">Pseudomonas guineae</name>
    <dbReference type="NCBI Taxonomy" id="425504"/>
    <lineage>
        <taxon>Bacteria</taxon>
        <taxon>Pseudomonadati</taxon>
        <taxon>Pseudomonadota</taxon>
        <taxon>Gammaproteobacteria</taxon>
        <taxon>Pseudomonadales</taxon>
        <taxon>Pseudomonadaceae</taxon>
        <taxon>Pseudomonas</taxon>
    </lineage>
</organism>
<dbReference type="PANTHER" id="PTHR42865">
    <property type="entry name" value="PROTON/GLUTAMATE-ASPARTATE SYMPORTER"/>
    <property type="match status" value="1"/>
</dbReference>
<accession>A0A1I3HXK2</accession>
<keyword evidence="3" id="KW-1003">Cell membrane</keyword>
<proteinExistence type="predicted"/>
<dbReference type="RefSeq" id="WP_090241928.1">
    <property type="nucleotide sequence ID" value="NZ_FOQL01000002.1"/>
</dbReference>
<feature type="transmembrane region" description="Helical" evidence="8">
    <location>
        <begin position="81"/>
        <end position="106"/>
    </location>
</feature>
<feature type="transmembrane region" description="Helical" evidence="8">
    <location>
        <begin position="7"/>
        <end position="27"/>
    </location>
</feature>
<feature type="transmembrane region" description="Helical" evidence="8">
    <location>
        <begin position="141"/>
        <end position="166"/>
    </location>
</feature>
<gene>
    <name evidence="9" type="ORF">SAMN05216206_2145</name>
</gene>
<keyword evidence="10" id="KW-1185">Reference proteome</keyword>
<dbReference type="Gene3D" id="1.10.3860.10">
    <property type="entry name" value="Sodium:dicarboxylate symporter"/>
    <property type="match status" value="1"/>
</dbReference>
<dbReference type="EMBL" id="FOQL01000002">
    <property type="protein sequence ID" value="SFI40421.1"/>
    <property type="molecule type" value="Genomic_DNA"/>
</dbReference>
<dbReference type="PRINTS" id="PR00173">
    <property type="entry name" value="EDTRNSPORT"/>
</dbReference>
<evidence type="ECO:0000256" key="6">
    <source>
        <dbReference type="ARBA" id="ARBA00022989"/>
    </source>
</evidence>
<evidence type="ECO:0000256" key="7">
    <source>
        <dbReference type="ARBA" id="ARBA00023136"/>
    </source>
</evidence>
<keyword evidence="2" id="KW-0813">Transport</keyword>
<dbReference type="Pfam" id="PF00375">
    <property type="entry name" value="SDF"/>
    <property type="match status" value="1"/>
</dbReference>
<protein>
    <submittedName>
        <fullName evidence="9">Na+/H+-dicarboxylate symporter</fullName>
    </submittedName>
</protein>
<evidence type="ECO:0000256" key="8">
    <source>
        <dbReference type="SAM" id="Phobius"/>
    </source>
</evidence>
<dbReference type="InterPro" id="IPR036458">
    <property type="entry name" value="Na:dicarbo_symporter_sf"/>
</dbReference>
<keyword evidence="6 8" id="KW-1133">Transmembrane helix</keyword>
<feature type="transmembrane region" description="Helical" evidence="8">
    <location>
        <begin position="187"/>
        <end position="208"/>
    </location>
</feature>
<feature type="transmembrane region" description="Helical" evidence="8">
    <location>
        <begin position="310"/>
        <end position="337"/>
    </location>
</feature>
<feature type="transmembrane region" description="Helical" evidence="8">
    <location>
        <begin position="220"/>
        <end position="242"/>
    </location>
</feature>
<name>A0A1I3HXK2_9PSED</name>
<evidence type="ECO:0000256" key="3">
    <source>
        <dbReference type="ARBA" id="ARBA00022475"/>
    </source>
</evidence>
<keyword evidence="5 8" id="KW-0812">Transmembrane</keyword>
<dbReference type="STRING" id="425504.SAMN05216206_2145"/>
<evidence type="ECO:0000256" key="1">
    <source>
        <dbReference type="ARBA" id="ARBA00004651"/>
    </source>
</evidence>
<dbReference type="SUPFAM" id="SSF118215">
    <property type="entry name" value="Proton glutamate symport protein"/>
    <property type="match status" value="1"/>
</dbReference>
<keyword evidence="7 8" id="KW-0472">Membrane</keyword>
<sequence>MSVTRQILLALVFGIITGLVLNASAGALPEGSVAWLDANLLTPVGNIFLRLLQFVVVPMVFGALILSLTNREHGAAVGRHAGRLLAGYVLTSAIALALGMLVAQWLSPGTGAESLASPSSEGRHADSLSQWLVELVPNNPFTAISSGGLLQVIFAAALIGIAMRALPVDSAPLRRLIESGYTVTLKVLEFVLKLAPYGVFALITSVIASQGLDLLLRLGMYVVGLSLALALMAVLYLVLLGITGARPLAFVKHFGQSLGFAFGTASSGATLPLALGNARSYGMSESLASFALPFGTALKRDGAAVLQGFNALFVAQLFSIDITTSLLITVFTTGLLVSFSTAGVPGAGLVAMTTVLGAAGLPLEGVAVVAGVDRFTDGLRTALNVMGNCANAALLERLDGRSQVSPSVNDEGERSTV</sequence>
<evidence type="ECO:0000313" key="9">
    <source>
        <dbReference type="EMBL" id="SFI40421.1"/>
    </source>
</evidence>